<feature type="region of interest" description="Disordered" evidence="10">
    <location>
        <begin position="727"/>
        <end position="772"/>
    </location>
</feature>
<evidence type="ECO:0000256" key="7">
    <source>
        <dbReference type="ARBA" id="ARBA00023204"/>
    </source>
</evidence>
<dbReference type="PANTHER" id="PTHR15271">
    <property type="entry name" value="CHROMATIN ASSEMBLY FACTOR 1 SUBUNIT B"/>
    <property type="match status" value="1"/>
</dbReference>
<dbReference type="PROSITE" id="PS50294">
    <property type="entry name" value="WD_REPEATS_REGION"/>
    <property type="match status" value="1"/>
</dbReference>
<comment type="caution">
    <text evidence="12">The sequence shown here is derived from an EMBL/GenBank/DDBJ whole genome shotgun (WGS) entry which is preliminary data.</text>
</comment>
<evidence type="ECO:0000256" key="5">
    <source>
        <dbReference type="ARBA" id="ARBA00022763"/>
    </source>
</evidence>
<reference evidence="12 13" key="1">
    <citation type="journal article" date="2014" name="Genome Announc.">
        <title>Genome sequence of the basidiomycetous fungus Pseudozyma aphidis DSM70725, an efficient producer of biosurfactant mannosylerythritol lipids.</title>
        <authorList>
            <person name="Lorenz S."/>
            <person name="Guenther M."/>
            <person name="Grumaz C."/>
            <person name="Rupp S."/>
            <person name="Zibek S."/>
            <person name="Sohn K."/>
        </authorList>
    </citation>
    <scope>NUCLEOTIDE SEQUENCE [LARGE SCALE GENOMIC DNA]</scope>
    <source>
        <strain evidence="13">ATCC 32657 / CBS 517.83 / DSM 70725 / JCM 10318 / NBRC 10182 / NRRL Y-7954 / St-0401</strain>
    </source>
</reference>
<evidence type="ECO:0000259" key="11">
    <source>
        <dbReference type="Pfam" id="PF24105"/>
    </source>
</evidence>
<dbReference type="SMART" id="SM00320">
    <property type="entry name" value="WD40"/>
    <property type="match status" value="5"/>
</dbReference>
<evidence type="ECO:0000256" key="6">
    <source>
        <dbReference type="ARBA" id="ARBA00022853"/>
    </source>
</evidence>
<evidence type="ECO:0000313" key="13">
    <source>
        <dbReference type="Proteomes" id="UP000019462"/>
    </source>
</evidence>
<evidence type="ECO:0000256" key="10">
    <source>
        <dbReference type="SAM" id="MobiDB-lite"/>
    </source>
</evidence>
<keyword evidence="13" id="KW-1185">Reference proteome</keyword>
<comment type="subcellular location">
    <subcellularLocation>
        <location evidence="1">Nucleus</location>
    </subcellularLocation>
</comment>
<dbReference type="Proteomes" id="UP000019462">
    <property type="component" value="Unassembled WGS sequence"/>
</dbReference>
<dbReference type="InterPro" id="IPR001680">
    <property type="entry name" value="WD40_rpt"/>
</dbReference>
<evidence type="ECO:0000256" key="8">
    <source>
        <dbReference type="ARBA" id="ARBA00023242"/>
    </source>
</evidence>
<feature type="domain" description="CAF1B/HIR1 beta-propeller" evidence="11">
    <location>
        <begin position="768"/>
        <end position="960"/>
    </location>
</feature>
<evidence type="ECO:0000256" key="1">
    <source>
        <dbReference type="ARBA" id="ARBA00004123"/>
    </source>
</evidence>
<feature type="compositionally biased region" description="Low complexity" evidence="10">
    <location>
        <begin position="339"/>
        <end position="363"/>
    </location>
</feature>
<organism evidence="12 13">
    <name type="scientific">Moesziomyces aphidis</name>
    <name type="common">Pseudozyma aphidis</name>
    <dbReference type="NCBI Taxonomy" id="84754"/>
    <lineage>
        <taxon>Eukaryota</taxon>
        <taxon>Fungi</taxon>
        <taxon>Dikarya</taxon>
        <taxon>Basidiomycota</taxon>
        <taxon>Ustilaginomycotina</taxon>
        <taxon>Ustilaginomycetes</taxon>
        <taxon>Ustilaginales</taxon>
        <taxon>Ustilaginaceae</taxon>
        <taxon>Moesziomyces</taxon>
    </lineage>
</organism>
<dbReference type="GO" id="GO:0006334">
    <property type="term" value="P:nucleosome assembly"/>
    <property type="evidence" value="ECO:0007669"/>
    <property type="project" value="TreeGrafter"/>
</dbReference>
<dbReference type="Gene3D" id="2.130.10.10">
    <property type="entry name" value="YVTN repeat-like/Quinoprotein amine dehydrogenase"/>
    <property type="match status" value="2"/>
</dbReference>
<keyword evidence="5" id="KW-0227">DNA damage</keyword>
<name>W3VJF7_MOEAP</name>
<evidence type="ECO:0000313" key="12">
    <source>
        <dbReference type="EMBL" id="ETS60881.1"/>
    </source>
</evidence>
<keyword evidence="7" id="KW-0234">DNA repair</keyword>
<feature type="region of interest" description="Disordered" evidence="10">
    <location>
        <begin position="855"/>
        <end position="885"/>
    </location>
</feature>
<dbReference type="InterPro" id="IPR055410">
    <property type="entry name" value="Beta-prop_CAF1B_HIR1"/>
</dbReference>
<keyword evidence="8" id="KW-0539">Nucleus</keyword>
<keyword evidence="3 9" id="KW-0853">WD repeat</keyword>
<feature type="domain" description="CAF1B/HIR1 beta-propeller" evidence="11">
    <location>
        <begin position="375"/>
        <end position="576"/>
    </location>
</feature>
<evidence type="ECO:0000256" key="9">
    <source>
        <dbReference type="PROSITE-ProRule" id="PRU00221"/>
    </source>
</evidence>
<dbReference type="SUPFAM" id="SSF50978">
    <property type="entry name" value="WD40 repeat-like"/>
    <property type="match status" value="1"/>
</dbReference>
<dbReference type="HOGENOM" id="CLU_010127_3_0_1"/>
<feature type="region of interest" description="Disordered" evidence="10">
    <location>
        <begin position="635"/>
        <end position="688"/>
    </location>
</feature>
<protein>
    <recommendedName>
        <fullName evidence="11">CAF1B/HIR1 beta-propeller domain-containing protein</fullName>
    </recommendedName>
</protein>
<evidence type="ECO:0000256" key="3">
    <source>
        <dbReference type="ARBA" id="ARBA00022574"/>
    </source>
</evidence>
<dbReference type="OrthoDB" id="71227at2759"/>
<feature type="repeat" description="WD" evidence="9">
    <location>
        <begin position="535"/>
        <end position="570"/>
    </location>
</feature>
<dbReference type="AlphaFoldDB" id="W3VJF7"/>
<feature type="compositionally biased region" description="Pro residues" evidence="10">
    <location>
        <begin position="663"/>
        <end position="677"/>
    </location>
</feature>
<dbReference type="PANTHER" id="PTHR15271:SF4">
    <property type="entry name" value="CHROMATIN ASSEMBLY FACTOR 1 SUBUNIT B"/>
    <property type="match status" value="1"/>
</dbReference>
<sequence length="1078" mass="112481">MLATLFRHGRAIRRLDSLNSSPSAVLNNIKLSRSCAGAEPALAAKGSQKQSKAKACMRIRSQCVTLATNEFALSTVTSAKSLQRGTIRPSPREERVTKAGAAPTTPPCCRSPLCTEFFHCEVATLRNALVQTTKPFSSVASRCANPRLPLARLTRRGKTAGSSVTQISHFHRPTVHFAPLSRSLSLSPALGVEAIFPRASQPASSLSAWNIRAARPTRSPSRIAYAALAASAHSARADDDDTAAWHHPRCGFLRHRLALRSHSNQRAQPDDQNPPPAEASQQVTMVRSVTFEIRWHDTQPIYSCSFQPIPANHLRRVLDHNMGQAAGMAPGKGLSELDSSAAAAMTSTSSSHASASTSAASSSKLAHPPVMAGGQSWRLATAGGDNNARVWMVHPNIPSPAAIASAAAVSGSTVVAPHPPRVEYLATLQRHSGVVNVVRFCPKGELLATAGDDGNVLFWVPSDRSKPSFGDVSTNLEGETQFEKEFWRVKLMCRATQQELYDMAWSPNGETLAVGGTDFVARIINVQDGHVIREISEHNHYVQGIAWDPLNEFIATQSSDRSVHVHNLQTRRHGDHAHGHATGTDGVASSQLVSKNAKLDLHRRNGSSGGLPAAASAASAAAAAAAHDHMLPVPAGLASSDAGRRGSSVSRSGSRTRSIRSPSPIPPLPAIRAPPSPKQRMQAAAASGLGGPLAKASMRLYGDENFSGFFRRLSFSPDGGLLVTPSGLFDPPPPPASPTVSLSPRKSPATLNPATVAGGAQPAPTAGAQTGGANKSAVYLYARGNLTRSNAPIAVLPGHKTATLVVRFSPILYELRRTPRAGSGAAAGDDEGIAPHPTIPLEAGKQKTVSLRTEAAMAGSPPPSGVSGAGKASPPVSRQDARSPPRGISVIGLPYRMVYAVATQDSVWIYDTQQTGPICCFSNMHYASFTDLSWSPDGQTLMMSSTDGYCSVVVFDYAELGVPYAFAAQPALKAPAPGVPAPAHIAEGKTTGSAPSTPKITSPAQLVSVPVQAAGSAAEAYASAIGGTATATTSAPAVASGAGLGLAIPSAAGADTGADEAPKKKRRIALTLERPLGS</sequence>
<gene>
    <name evidence="12" type="ORF">PaG_04800</name>
</gene>
<dbReference type="GO" id="GO:0006335">
    <property type="term" value="P:DNA replication-dependent chromatin assembly"/>
    <property type="evidence" value="ECO:0007669"/>
    <property type="project" value="InterPro"/>
</dbReference>
<dbReference type="InterPro" id="IPR036322">
    <property type="entry name" value="WD40_repeat_dom_sf"/>
</dbReference>
<comment type="similarity">
    <text evidence="2">Belongs to the WD repeat HIR1 family.</text>
</comment>
<dbReference type="GO" id="GO:0006281">
    <property type="term" value="P:DNA repair"/>
    <property type="evidence" value="ECO:0007669"/>
    <property type="project" value="UniProtKB-KW"/>
</dbReference>
<feature type="repeat" description="WD" evidence="9">
    <location>
        <begin position="428"/>
        <end position="459"/>
    </location>
</feature>
<feature type="region of interest" description="Disordered" evidence="10">
    <location>
        <begin position="82"/>
        <end position="102"/>
    </location>
</feature>
<feature type="compositionally biased region" description="Low complexity" evidence="10">
    <location>
        <begin position="639"/>
        <end position="662"/>
    </location>
</feature>
<dbReference type="InterPro" id="IPR015943">
    <property type="entry name" value="WD40/YVTN_repeat-like_dom_sf"/>
</dbReference>
<evidence type="ECO:0000256" key="2">
    <source>
        <dbReference type="ARBA" id="ARBA00007306"/>
    </source>
</evidence>
<dbReference type="GO" id="GO:0005634">
    <property type="term" value="C:nucleus"/>
    <property type="evidence" value="ECO:0007669"/>
    <property type="project" value="UniProtKB-SubCell"/>
</dbReference>
<feature type="region of interest" description="Disordered" evidence="10">
    <location>
        <begin position="339"/>
        <end position="367"/>
    </location>
</feature>
<feature type="compositionally biased region" description="Low complexity" evidence="10">
    <location>
        <begin position="753"/>
        <end position="772"/>
    </location>
</feature>
<feature type="compositionally biased region" description="Low complexity" evidence="10">
    <location>
        <begin position="855"/>
        <end position="875"/>
    </location>
</feature>
<dbReference type="EMBL" id="AWNI01000022">
    <property type="protein sequence ID" value="ETS60881.1"/>
    <property type="molecule type" value="Genomic_DNA"/>
</dbReference>
<feature type="region of interest" description="Disordered" evidence="10">
    <location>
        <begin position="570"/>
        <end position="589"/>
    </location>
</feature>
<dbReference type="InterPro" id="IPR045145">
    <property type="entry name" value="PTHR15271"/>
</dbReference>
<accession>W3VJF7</accession>
<dbReference type="PROSITE" id="PS50082">
    <property type="entry name" value="WD_REPEATS_2"/>
    <property type="match status" value="2"/>
</dbReference>
<dbReference type="GO" id="GO:0033186">
    <property type="term" value="C:CAF-1 complex"/>
    <property type="evidence" value="ECO:0007669"/>
    <property type="project" value="TreeGrafter"/>
</dbReference>
<evidence type="ECO:0000256" key="4">
    <source>
        <dbReference type="ARBA" id="ARBA00022737"/>
    </source>
</evidence>
<proteinExistence type="inferred from homology"/>
<keyword evidence="6" id="KW-0156">Chromatin regulator</keyword>
<dbReference type="Pfam" id="PF24105">
    <property type="entry name" value="Beta-prop_CAF1B_HIR1"/>
    <property type="match status" value="2"/>
</dbReference>
<keyword evidence="4" id="KW-0677">Repeat</keyword>